<feature type="domain" description="HTH arsR-type" evidence="5">
    <location>
        <begin position="244"/>
        <end position="320"/>
    </location>
</feature>
<dbReference type="CDD" id="cd00090">
    <property type="entry name" value="HTH_ARSR"/>
    <property type="match status" value="1"/>
</dbReference>
<evidence type="ECO:0000313" key="7">
    <source>
        <dbReference type="Proteomes" id="UP001501094"/>
    </source>
</evidence>
<sequence length="351" mass="37324">MLRIRFSADDLGRVRLAQAPDPLWEMRLSAQLLMRTGTPHRFLRWRSDVVRTMPREALPYLLLTPRNGVGPEFLTPDAGSASFDDGVDEVLATPTHRLKADLGELTVPPGIARWVEDLAGGSPQASELLRRSMVAYHRHVVAPLWDRVCRAVAGDLTLRAREMATGGIERTLSTLHPGIELGRSVLAVHGCPGDRQLDLCGSGLVIRPAYFLPGGPVFRAGRPDGGTLVIPAAYDVAAGQDRGEALGALLGRTRAAVLRAIQSAAPTTSALARMLAITPASASEHASVLRAAGLITSDRDGRRVIHRVTALGSSLLPEARTAGGVPRDETPARTGSLPRDGRSVVPVACGS</sequence>
<keyword evidence="7" id="KW-1185">Reference proteome</keyword>
<dbReference type="InterPro" id="IPR036390">
    <property type="entry name" value="WH_DNA-bd_sf"/>
</dbReference>
<dbReference type="InterPro" id="IPR051011">
    <property type="entry name" value="Metal_resp_trans_reg"/>
</dbReference>
<dbReference type="PANTHER" id="PTHR43132:SF8">
    <property type="entry name" value="HTH-TYPE TRANSCRIPTIONAL REGULATOR KMTR"/>
    <property type="match status" value="1"/>
</dbReference>
<evidence type="ECO:0000256" key="2">
    <source>
        <dbReference type="ARBA" id="ARBA00023125"/>
    </source>
</evidence>
<keyword evidence="1" id="KW-0805">Transcription regulation</keyword>
<evidence type="ECO:0000313" key="6">
    <source>
        <dbReference type="EMBL" id="GAA1851402.1"/>
    </source>
</evidence>
<dbReference type="SMART" id="SM00418">
    <property type="entry name" value="HTH_ARSR"/>
    <property type="match status" value="1"/>
</dbReference>
<dbReference type="EMBL" id="BAAANL010000001">
    <property type="protein sequence ID" value="GAA1851402.1"/>
    <property type="molecule type" value="Genomic_DNA"/>
</dbReference>
<evidence type="ECO:0000256" key="3">
    <source>
        <dbReference type="ARBA" id="ARBA00023163"/>
    </source>
</evidence>
<accession>A0ABN2N834</accession>
<evidence type="ECO:0000256" key="4">
    <source>
        <dbReference type="SAM" id="MobiDB-lite"/>
    </source>
</evidence>
<dbReference type="Gene3D" id="1.10.10.10">
    <property type="entry name" value="Winged helix-like DNA-binding domain superfamily/Winged helix DNA-binding domain"/>
    <property type="match status" value="1"/>
</dbReference>
<dbReference type="InterPro" id="IPR036388">
    <property type="entry name" value="WH-like_DNA-bd_sf"/>
</dbReference>
<dbReference type="SUPFAM" id="SSF46785">
    <property type="entry name" value="Winged helix' DNA-binding domain"/>
    <property type="match status" value="1"/>
</dbReference>
<dbReference type="InterPro" id="IPR001845">
    <property type="entry name" value="HTH_ArsR_DNA-bd_dom"/>
</dbReference>
<name>A0ABN2N834_9MICO</name>
<keyword evidence="2" id="KW-0238">DNA-binding</keyword>
<dbReference type="InterPro" id="IPR011991">
    <property type="entry name" value="ArsR-like_HTH"/>
</dbReference>
<feature type="region of interest" description="Disordered" evidence="4">
    <location>
        <begin position="319"/>
        <end position="351"/>
    </location>
</feature>
<organism evidence="6 7">
    <name type="scientific">Myceligenerans crystallogenes</name>
    <dbReference type="NCBI Taxonomy" id="316335"/>
    <lineage>
        <taxon>Bacteria</taxon>
        <taxon>Bacillati</taxon>
        <taxon>Actinomycetota</taxon>
        <taxon>Actinomycetes</taxon>
        <taxon>Micrococcales</taxon>
        <taxon>Promicromonosporaceae</taxon>
        <taxon>Myceligenerans</taxon>
    </lineage>
</organism>
<proteinExistence type="predicted"/>
<protein>
    <submittedName>
        <fullName evidence="6">Winged helix-turn-helix domain-containing protein</fullName>
    </submittedName>
</protein>
<evidence type="ECO:0000259" key="5">
    <source>
        <dbReference type="SMART" id="SM00418"/>
    </source>
</evidence>
<gene>
    <name evidence="6" type="ORF">GCM10009751_04860</name>
</gene>
<dbReference type="PANTHER" id="PTHR43132">
    <property type="entry name" value="ARSENICAL RESISTANCE OPERON REPRESSOR ARSR-RELATED"/>
    <property type="match status" value="1"/>
</dbReference>
<comment type="caution">
    <text evidence="6">The sequence shown here is derived from an EMBL/GenBank/DDBJ whole genome shotgun (WGS) entry which is preliminary data.</text>
</comment>
<keyword evidence="3" id="KW-0804">Transcription</keyword>
<reference evidence="6 7" key="1">
    <citation type="journal article" date="2019" name="Int. J. Syst. Evol. Microbiol.">
        <title>The Global Catalogue of Microorganisms (GCM) 10K type strain sequencing project: providing services to taxonomists for standard genome sequencing and annotation.</title>
        <authorList>
            <consortium name="The Broad Institute Genomics Platform"/>
            <consortium name="The Broad Institute Genome Sequencing Center for Infectious Disease"/>
            <person name="Wu L."/>
            <person name="Ma J."/>
        </authorList>
    </citation>
    <scope>NUCLEOTIDE SEQUENCE [LARGE SCALE GENOMIC DNA]</scope>
    <source>
        <strain evidence="6 7">JCM 14326</strain>
    </source>
</reference>
<dbReference type="Proteomes" id="UP001501094">
    <property type="component" value="Unassembled WGS sequence"/>
</dbReference>
<evidence type="ECO:0000256" key="1">
    <source>
        <dbReference type="ARBA" id="ARBA00023015"/>
    </source>
</evidence>